<feature type="transmembrane region" description="Helical" evidence="1">
    <location>
        <begin position="45"/>
        <end position="65"/>
    </location>
</feature>
<keyword evidence="1" id="KW-0472">Membrane</keyword>
<feature type="transmembrane region" description="Helical" evidence="1">
    <location>
        <begin position="21"/>
        <end position="39"/>
    </location>
</feature>
<sequence length="194" mass="19651">MAAETSTVTPSQTPLPPRSVRLVRVGVLAVVGIVIAFSATLHEQLGFDVLVAAVAVGAVGIAHVIEWVSIRATAGNTVPLLLGVIGLAAAIGLAFVSTTIGFAIVIAAWALASALLEFIGAATRPGTRQDATLLGALGVLLAMLVLFVREDQVAILGFLGTYAIVAAVFLGISAFDNGRAAAKRTHNSASATQA</sequence>
<keyword evidence="1" id="KW-1133">Transmembrane helix</keyword>
<reference evidence="2 3" key="1">
    <citation type="submission" date="2020-03" db="EMBL/GenBank/DDBJ databases">
        <title>Leucobacter sp. nov., isolated from beetles.</title>
        <authorList>
            <person name="Hyun D.-W."/>
            <person name="Bae J.-W."/>
        </authorList>
    </citation>
    <scope>NUCLEOTIDE SEQUENCE [LARGE SCALE GENOMIC DNA]</scope>
    <source>
        <strain evidence="2 3">HDW9C</strain>
    </source>
</reference>
<dbReference type="EMBL" id="CP049863">
    <property type="protein sequence ID" value="QIK63397.1"/>
    <property type="molecule type" value="Genomic_DNA"/>
</dbReference>
<gene>
    <name evidence="2" type="ORF">G7068_09445</name>
</gene>
<dbReference type="RefSeq" id="WP_166291462.1">
    <property type="nucleotide sequence ID" value="NZ_CP049863.1"/>
</dbReference>
<keyword evidence="3" id="KW-1185">Reference proteome</keyword>
<proteinExistence type="predicted"/>
<evidence type="ECO:0000256" key="1">
    <source>
        <dbReference type="SAM" id="Phobius"/>
    </source>
</evidence>
<keyword evidence="1" id="KW-0812">Transmembrane</keyword>
<dbReference type="KEGG" id="lvi:G7068_09445"/>
<dbReference type="Proteomes" id="UP000502677">
    <property type="component" value="Chromosome"/>
</dbReference>
<accession>A0A6G7XG74</accession>
<dbReference type="AlphaFoldDB" id="A0A6G7XG74"/>
<evidence type="ECO:0000313" key="2">
    <source>
        <dbReference type="EMBL" id="QIK63397.1"/>
    </source>
</evidence>
<feature type="transmembrane region" description="Helical" evidence="1">
    <location>
        <begin position="102"/>
        <end position="119"/>
    </location>
</feature>
<name>A0A6G7XG74_9MICO</name>
<evidence type="ECO:0000313" key="3">
    <source>
        <dbReference type="Proteomes" id="UP000502677"/>
    </source>
</evidence>
<feature type="transmembrane region" description="Helical" evidence="1">
    <location>
        <begin position="77"/>
        <end position="96"/>
    </location>
</feature>
<feature type="transmembrane region" description="Helical" evidence="1">
    <location>
        <begin position="131"/>
        <end position="148"/>
    </location>
</feature>
<organism evidence="2 3">
    <name type="scientific">Leucobacter viscericola</name>
    <dbReference type="NCBI Taxonomy" id="2714935"/>
    <lineage>
        <taxon>Bacteria</taxon>
        <taxon>Bacillati</taxon>
        <taxon>Actinomycetota</taxon>
        <taxon>Actinomycetes</taxon>
        <taxon>Micrococcales</taxon>
        <taxon>Microbacteriaceae</taxon>
        <taxon>Leucobacter</taxon>
    </lineage>
</organism>
<evidence type="ECO:0008006" key="4">
    <source>
        <dbReference type="Google" id="ProtNLM"/>
    </source>
</evidence>
<feature type="transmembrane region" description="Helical" evidence="1">
    <location>
        <begin position="154"/>
        <end position="175"/>
    </location>
</feature>
<protein>
    <recommendedName>
        <fullName evidence="4">DUF308 domain-containing protein</fullName>
    </recommendedName>
</protein>